<dbReference type="AlphaFoldDB" id="A0A8H3G0V6"/>
<dbReference type="Pfam" id="PF23865">
    <property type="entry name" value="DUF7223"/>
    <property type="match status" value="1"/>
</dbReference>
<gene>
    <name evidence="4" type="ORF">HETSPECPRED_008438</name>
</gene>
<name>A0A8H3G0V6_9LECA</name>
<dbReference type="Proteomes" id="UP000664521">
    <property type="component" value="Unassembled WGS sequence"/>
</dbReference>
<evidence type="ECO:0000256" key="1">
    <source>
        <dbReference type="SAM" id="SignalP"/>
    </source>
</evidence>
<keyword evidence="1" id="KW-0732">Signal</keyword>
<proteinExistence type="predicted"/>
<evidence type="ECO:0000313" key="4">
    <source>
        <dbReference type="EMBL" id="CAF9932729.1"/>
    </source>
</evidence>
<dbReference type="EMBL" id="CAJPDS010000064">
    <property type="protein sequence ID" value="CAF9932729.1"/>
    <property type="molecule type" value="Genomic_DNA"/>
</dbReference>
<dbReference type="OrthoDB" id="160645at2759"/>
<reference evidence="4" key="1">
    <citation type="submission" date="2021-03" db="EMBL/GenBank/DDBJ databases">
        <authorList>
            <person name="Tagirdzhanova G."/>
        </authorList>
    </citation>
    <scope>NUCLEOTIDE SEQUENCE</scope>
</reference>
<feature type="domain" description="DUF7029" evidence="2">
    <location>
        <begin position="136"/>
        <end position="226"/>
    </location>
</feature>
<dbReference type="Pfam" id="PF22974">
    <property type="entry name" value="DUF7029"/>
    <property type="match status" value="1"/>
</dbReference>
<evidence type="ECO:0000259" key="2">
    <source>
        <dbReference type="Pfam" id="PF22974"/>
    </source>
</evidence>
<feature type="chain" id="PRO_5034948880" evidence="1">
    <location>
        <begin position="17"/>
        <end position="660"/>
    </location>
</feature>
<accession>A0A8H3G0V6</accession>
<dbReference type="InterPro" id="IPR055647">
    <property type="entry name" value="DUF7223"/>
</dbReference>
<comment type="caution">
    <text evidence="4">The sequence shown here is derived from an EMBL/GenBank/DDBJ whole genome shotgun (WGS) entry which is preliminary data.</text>
</comment>
<feature type="signal peptide" evidence="1">
    <location>
        <begin position="1"/>
        <end position="16"/>
    </location>
</feature>
<sequence>MTYLQLILGAASMAVAFTPPSYDTTEPGASFPTFAVPSGTGYYPVSSDGYTNGLTGFYPTGTAVPTGGYGPGTIRPIGPIHPSQPISHNPQPSGPVHLSPYVHPDTDTTDPDHVKPKMNHTLHYAEGQRRAEVNFDFHHPTVPLEYISAVKDITCPSDSDLHLTFDNSDLFDKATDDWPKSGSLFNLIDNTEGCGKSAQRTFFQVQTYTMNKDTLSVQAKGKQLSASDPEIVNSFTANWGHVRPTSTTTDTSMITTAPDPKEKRCNFLGCGILSKIESKASDVVSEGEGEFSKIKTKAEGLLPTGVFSKASTINVDLAPTETKSPSPWGDAVNMQTVDGVTVWCIDCGMHGDILLDGSLSVGLTTPFLKAGSINVEAQDFKIPMTFGFQAENAKLGRKSFTFTILDIGIPGFSIPDVFVIGPQFTVGVSFTVALSASGNLEAGVNMAWPDAKAHLDLVDSNPDASTNDGWTPTVDKVFNVSDGQLAINGSLGVPLGIGIGISIADGKLNKSISITDTPSIELDSVFNTQGNQKRAHPRELLAPRQDDAQCGNGIQEIIKFNDIVGLNVVDLWKTQLASWGTTVFSTCIATASASASGASTGLPSTASAVVTSPAGTAPVGTGTGVASAGALLMRDVDGAPFPAGQQFNARAARAGPVPTA</sequence>
<organism evidence="4 5">
    <name type="scientific">Heterodermia speciosa</name>
    <dbReference type="NCBI Taxonomy" id="116794"/>
    <lineage>
        <taxon>Eukaryota</taxon>
        <taxon>Fungi</taxon>
        <taxon>Dikarya</taxon>
        <taxon>Ascomycota</taxon>
        <taxon>Pezizomycotina</taxon>
        <taxon>Lecanoromycetes</taxon>
        <taxon>OSLEUM clade</taxon>
        <taxon>Lecanoromycetidae</taxon>
        <taxon>Caliciales</taxon>
        <taxon>Physciaceae</taxon>
        <taxon>Heterodermia</taxon>
    </lineage>
</organism>
<dbReference type="InterPro" id="IPR054293">
    <property type="entry name" value="DUF7029"/>
</dbReference>
<keyword evidence="5" id="KW-1185">Reference proteome</keyword>
<evidence type="ECO:0000259" key="3">
    <source>
        <dbReference type="Pfam" id="PF23865"/>
    </source>
</evidence>
<feature type="domain" description="DUF7223" evidence="3">
    <location>
        <begin position="336"/>
        <end position="492"/>
    </location>
</feature>
<evidence type="ECO:0000313" key="5">
    <source>
        <dbReference type="Proteomes" id="UP000664521"/>
    </source>
</evidence>
<protein>
    <submittedName>
        <fullName evidence="4">Uncharacterized protein</fullName>
    </submittedName>
</protein>